<protein>
    <recommendedName>
        <fullName evidence="3">Serine hydrolase domain-containing protein</fullName>
    </recommendedName>
</protein>
<comment type="similarity">
    <text evidence="1">Belongs to the LovG family.</text>
</comment>
<dbReference type="AlphaFoldDB" id="A0A2T4BS76"/>
<dbReference type="Pfam" id="PF03959">
    <property type="entry name" value="FSH1"/>
    <property type="match status" value="1"/>
</dbReference>
<dbReference type="Gene3D" id="3.40.50.1820">
    <property type="entry name" value="alpha/beta hydrolase"/>
    <property type="match status" value="1"/>
</dbReference>
<dbReference type="InterPro" id="IPR050593">
    <property type="entry name" value="LovG"/>
</dbReference>
<reference evidence="4 5" key="1">
    <citation type="submission" date="2016-07" db="EMBL/GenBank/DDBJ databases">
        <title>Multiple horizontal gene transfer events from other fungi enriched the ability of initially mycotrophic Trichoderma (Ascomycota) to feed on dead plant biomass.</title>
        <authorList>
            <consortium name="DOE Joint Genome Institute"/>
            <person name="Aerts A."/>
            <person name="Atanasova L."/>
            <person name="Chenthamara K."/>
            <person name="Zhang J."/>
            <person name="Grujic M."/>
            <person name="Henrissat B."/>
            <person name="Kuo A."/>
            <person name="Salamov A."/>
            <person name="Lipzen A."/>
            <person name="Labutti K."/>
            <person name="Barry K."/>
            <person name="Miao Y."/>
            <person name="Rahimi M.J."/>
            <person name="Shen Q."/>
            <person name="Grigoriev I.V."/>
            <person name="Kubicek C.P."/>
            <person name="Druzhinina I.S."/>
        </authorList>
    </citation>
    <scope>NUCLEOTIDE SEQUENCE [LARGE SCALE GENOMIC DNA]</scope>
    <source>
        <strain evidence="4 5">ATCC 18648</strain>
    </source>
</reference>
<dbReference type="InterPro" id="IPR005645">
    <property type="entry name" value="FSH-like_dom"/>
</dbReference>
<name>A0A2T4BS76_TRILO</name>
<gene>
    <name evidence="4" type="ORF">M440DRAFT_68511</name>
</gene>
<keyword evidence="2" id="KW-0378">Hydrolase</keyword>
<dbReference type="PANTHER" id="PTHR48070">
    <property type="entry name" value="ESTERASE OVCA2"/>
    <property type="match status" value="1"/>
</dbReference>
<organism evidence="4 5">
    <name type="scientific">Trichoderma longibrachiatum ATCC 18648</name>
    <dbReference type="NCBI Taxonomy" id="983965"/>
    <lineage>
        <taxon>Eukaryota</taxon>
        <taxon>Fungi</taxon>
        <taxon>Dikarya</taxon>
        <taxon>Ascomycota</taxon>
        <taxon>Pezizomycotina</taxon>
        <taxon>Sordariomycetes</taxon>
        <taxon>Hypocreomycetidae</taxon>
        <taxon>Hypocreales</taxon>
        <taxon>Hypocreaceae</taxon>
        <taxon>Trichoderma</taxon>
    </lineage>
</organism>
<feature type="domain" description="Serine hydrolase" evidence="3">
    <location>
        <begin position="8"/>
        <end position="243"/>
    </location>
</feature>
<dbReference type="EMBL" id="KZ679143">
    <property type="protein sequence ID" value="PTB72167.1"/>
    <property type="molecule type" value="Genomic_DNA"/>
</dbReference>
<sequence length="265" mass="30056">MSQDLALPRILCLHGAGVNAEIFRIQCRAIIARLKDKFRFVFVEGPLEDEAHEAVVTIFAEFAPFKRWLAYRDRHEPMDATETAQAIVRQIRDAMDKDEGTGEWAGLLGFSQGGVISASLLWAQDHVEDEAKRPLPGVKFRFAVIMAAPGPVVHIDRTGTLPTPRHLASAGDVIPRFTDWPQEDQEDETHLVLTPTLHVHGLQDAALEKHRKLYHKYSKKGTATLLEWNGDHRLPIKTDDVEKLVNRMLQLAERTGMEFYYDGDW</sequence>
<dbReference type="GO" id="GO:0044550">
    <property type="term" value="P:secondary metabolite biosynthetic process"/>
    <property type="evidence" value="ECO:0007669"/>
    <property type="project" value="TreeGrafter"/>
</dbReference>
<evidence type="ECO:0000313" key="4">
    <source>
        <dbReference type="EMBL" id="PTB72167.1"/>
    </source>
</evidence>
<dbReference type="SUPFAM" id="SSF53474">
    <property type="entry name" value="alpha/beta-Hydrolases"/>
    <property type="match status" value="1"/>
</dbReference>
<evidence type="ECO:0000256" key="1">
    <source>
        <dbReference type="ARBA" id="ARBA00005863"/>
    </source>
</evidence>
<proteinExistence type="inferred from homology"/>
<keyword evidence="5" id="KW-1185">Reference proteome</keyword>
<dbReference type="Proteomes" id="UP000240760">
    <property type="component" value="Unassembled WGS sequence"/>
</dbReference>
<dbReference type="GO" id="GO:0005737">
    <property type="term" value="C:cytoplasm"/>
    <property type="evidence" value="ECO:0007669"/>
    <property type="project" value="TreeGrafter"/>
</dbReference>
<dbReference type="PANTHER" id="PTHR48070:SF3">
    <property type="entry name" value="ESTERASE DBAE-RELATED"/>
    <property type="match status" value="1"/>
</dbReference>
<dbReference type="OrthoDB" id="2094269at2759"/>
<evidence type="ECO:0000259" key="3">
    <source>
        <dbReference type="Pfam" id="PF03959"/>
    </source>
</evidence>
<evidence type="ECO:0000313" key="5">
    <source>
        <dbReference type="Proteomes" id="UP000240760"/>
    </source>
</evidence>
<accession>A0A2T4BS76</accession>
<dbReference type="GO" id="GO:0016787">
    <property type="term" value="F:hydrolase activity"/>
    <property type="evidence" value="ECO:0007669"/>
    <property type="project" value="UniProtKB-KW"/>
</dbReference>
<dbReference type="GO" id="GO:0005634">
    <property type="term" value="C:nucleus"/>
    <property type="evidence" value="ECO:0007669"/>
    <property type="project" value="TreeGrafter"/>
</dbReference>
<dbReference type="InterPro" id="IPR029058">
    <property type="entry name" value="AB_hydrolase_fold"/>
</dbReference>
<evidence type="ECO:0000256" key="2">
    <source>
        <dbReference type="ARBA" id="ARBA00022801"/>
    </source>
</evidence>